<dbReference type="AlphaFoldDB" id="A0A2G9V4J1"/>
<evidence type="ECO:0000313" key="2">
    <source>
        <dbReference type="Proteomes" id="UP000230423"/>
    </source>
</evidence>
<dbReference type="EMBL" id="KZ344998">
    <property type="protein sequence ID" value="PIO77421.1"/>
    <property type="molecule type" value="Genomic_DNA"/>
</dbReference>
<dbReference type="SUPFAM" id="SSF47862">
    <property type="entry name" value="Saposin"/>
    <property type="match status" value="1"/>
</dbReference>
<name>A0A2G9V4J1_TELCI</name>
<reference evidence="1 2" key="1">
    <citation type="submission" date="2015-09" db="EMBL/GenBank/DDBJ databases">
        <title>Draft genome of the parasitic nematode Teladorsagia circumcincta isolate WARC Sus (inbred).</title>
        <authorList>
            <person name="Mitreva M."/>
        </authorList>
    </citation>
    <scope>NUCLEOTIDE SEQUENCE [LARGE SCALE GENOMIC DNA]</scope>
    <source>
        <strain evidence="1 2">S</strain>
    </source>
</reference>
<dbReference type="Proteomes" id="UP000230423">
    <property type="component" value="Unassembled WGS sequence"/>
</dbReference>
<dbReference type="InterPro" id="IPR011001">
    <property type="entry name" value="Saposin-like"/>
</dbReference>
<gene>
    <name evidence="1" type="ORF">TELCIR_00444</name>
</gene>
<accession>A0A2G9V4J1</accession>
<proteinExistence type="predicted"/>
<evidence type="ECO:0008006" key="3">
    <source>
        <dbReference type="Google" id="ProtNLM"/>
    </source>
</evidence>
<keyword evidence="2" id="KW-1185">Reference proteome</keyword>
<sequence>MFLSGLCINCKEGCKECAMMLGLAKKEIRKGHVKQVEREMRAITCGADPTTPEYACYVEPCKDFRRIMTRLKRGDSLVQLCMDYGFC</sequence>
<protein>
    <recommendedName>
        <fullName evidence="3">Saposin B-type domain-containing protein</fullName>
    </recommendedName>
</protein>
<organism evidence="1 2">
    <name type="scientific">Teladorsagia circumcincta</name>
    <name type="common">Brown stomach worm</name>
    <name type="synonym">Ostertagia circumcincta</name>
    <dbReference type="NCBI Taxonomy" id="45464"/>
    <lineage>
        <taxon>Eukaryota</taxon>
        <taxon>Metazoa</taxon>
        <taxon>Ecdysozoa</taxon>
        <taxon>Nematoda</taxon>
        <taxon>Chromadorea</taxon>
        <taxon>Rhabditida</taxon>
        <taxon>Rhabditina</taxon>
        <taxon>Rhabditomorpha</taxon>
        <taxon>Strongyloidea</taxon>
        <taxon>Trichostrongylidae</taxon>
        <taxon>Teladorsagia</taxon>
    </lineage>
</organism>
<evidence type="ECO:0000313" key="1">
    <source>
        <dbReference type="EMBL" id="PIO77421.1"/>
    </source>
</evidence>